<dbReference type="RefSeq" id="WP_184691969.1">
    <property type="nucleotide sequence ID" value="NZ_JACHJN010000005.1"/>
</dbReference>
<reference evidence="2 3" key="1">
    <citation type="submission" date="2020-08" db="EMBL/GenBank/DDBJ databases">
        <title>Genomic Encyclopedia of Type Strains, Phase III (KMG-III): the genomes of soil and plant-associated and newly described type strains.</title>
        <authorList>
            <person name="Whitman W."/>
        </authorList>
    </citation>
    <scope>NUCLEOTIDE SEQUENCE [LARGE SCALE GENOMIC DNA]</scope>
    <source>
        <strain evidence="2 3">CECT 8640</strain>
    </source>
</reference>
<name>A0A841CIN4_9PSEU</name>
<protein>
    <submittedName>
        <fullName evidence="2">Uncharacterized protein</fullName>
    </submittedName>
</protein>
<accession>A0A841CIN4</accession>
<gene>
    <name evidence="2" type="ORF">FHS29_003752</name>
</gene>
<feature type="transmembrane region" description="Helical" evidence="1">
    <location>
        <begin position="35"/>
        <end position="53"/>
    </location>
</feature>
<evidence type="ECO:0000313" key="3">
    <source>
        <dbReference type="Proteomes" id="UP000547510"/>
    </source>
</evidence>
<dbReference type="Proteomes" id="UP000547510">
    <property type="component" value="Unassembled WGS sequence"/>
</dbReference>
<evidence type="ECO:0000313" key="2">
    <source>
        <dbReference type="EMBL" id="MBB5957159.1"/>
    </source>
</evidence>
<dbReference type="EMBL" id="JACHJN010000005">
    <property type="protein sequence ID" value="MBB5957159.1"/>
    <property type="molecule type" value="Genomic_DNA"/>
</dbReference>
<comment type="caution">
    <text evidence="2">The sequence shown here is derived from an EMBL/GenBank/DDBJ whole genome shotgun (WGS) entry which is preliminary data.</text>
</comment>
<keyword evidence="3" id="KW-1185">Reference proteome</keyword>
<proteinExistence type="predicted"/>
<keyword evidence="1" id="KW-1133">Transmembrane helix</keyword>
<evidence type="ECO:0000256" key="1">
    <source>
        <dbReference type="SAM" id="Phobius"/>
    </source>
</evidence>
<sequence length="59" mass="6869">MTAKVSRIRTRDYVLEDPIRTTPVDEFRNHLYRKWAVRALVILLSVAAIGVTLRRRTSS</sequence>
<organism evidence="2 3">
    <name type="scientific">Saccharothrix tamanrassetensis</name>
    <dbReference type="NCBI Taxonomy" id="1051531"/>
    <lineage>
        <taxon>Bacteria</taxon>
        <taxon>Bacillati</taxon>
        <taxon>Actinomycetota</taxon>
        <taxon>Actinomycetes</taxon>
        <taxon>Pseudonocardiales</taxon>
        <taxon>Pseudonocardiaceae</taxon>
        <taxon>Saccharothrix</taxon>
    </lineage>
</organism>
<keyword evidence="1" id="KW-0472">Membrane</keyword>
<keyword evidence="1" id="KW-0812">Transmembrane</keyword>
<dbReference type="AlphaFoldDB" id="A0A841CIN4"/>